<dbReference type="SUPFAM" id="SSF53448">
    <property type="entry name" value="Nucleotide-diphospho-sugar transferases"/>
    <property type="match status" value="1"/>
</dbReference>
<evidence type="ECO:0000313" key="2">
    <source>
        <dbReference type="EMBL" id="MDP8187828.1"/>
    </source>
</evidence>
<dbReference type="AlphaFoldDB" id="A0AAW8CS11"/>
<dbReference type="EMBL" id="JASAYJ010000020">
    <property type="protein sequence ID" value="MDP8187828.1"/>
    <property type="molecule type" value="Genomic_DNA"/>
</dbReference>
<comment type="caution">
    <text evidence="2">The sequence shown here is derived from an EMBL/GenBank/DDBJ whole genome shotgun (WGS) entry which is preliminary data.</text>
</comment>
<dbReference type="Proteomes" id="UP001230466">
    <property type="component" value="Unassembled WGS sequence"/>
</dbReference>
<dbReference type="InterPro" id="IPR001173">
    <property type="entry name" value="Glyco_trans_2-like"/>
</dbReference>
<dbReference type="CDD" id="cd00761">
    <property type="entry name" value="Glyco_tranf_GTA_type"/>
    <property type="match status" value="1"/>
</dbReference>
<sequence length="293" mass="33638">MKNKTQQKFNVAVISATVGRTSLHKCIQSVQQQSYPVTHYIYIDGPEYVQASREILKNYPNVNVIVMENNTGAGGYHNSYINARACNEIEADIFCFLDDDNFYDSNHIETIVNAFKEEPNTDIAYVNRRFVDKFNTYICDDNSYSLGIFEQQNEVTLPIKYKGYQQTIKAIINKPFMKLVDTNCMAMSKSYAKRHGSDWSDKGNDMYVWQQALARKANLFGTGQCTVNYFIELQSTYGKDFFPRLGKLLGMEIVTEQDIFELEKVFLIAVNNTVPKMIGHSLWQTKVKVGYLT</sequence>
<feature type="domain" description="Glycosyltransferase 2-like" evidence="1">
    <location>
        <begin position="21"/>
        <end position="176"/>
    </location>
</feature>
<gene>
    <name evidence="2" type="ORF">QJU78_08655</name>
</gene>
<dbReference type="GO" id="GO:0016757">
    <property type="term" value="F:glycosyltransferase activity"/>
    <property type="evidence" value="ECO:0007669"/>
    <property type="project" value="UniProtKB-KW"/>
</dbReference>
<dbReference type="Gene3D" id="3.90.550.10">
    <property type="entry name" value="Spore Coat Polysaccharide Biosynthesis Protein SpsA, Chain A"/>
    <property type="match status" value="1"/>
</dbReference>
<dbReference type="EC" id="2.4.-.-" evidence="2"/>
<keyword evidence="2" id="KW-0328">Glycosyltransferase</keyword>
<reference evidence="2" key="1">
    <citation type="journal article" date="2023" name="Front. Microbiol.">
        <title>Phylogeography and host specificity of Pasteurellaceae pathogenic to sea-farmed fish in the north-east Atlantic.</title>
        <authorList>
            <person name="Gulla S."/>
            <person name="Colquhoun D.J."/>
            <person name="Olsen A.B."/>
            <person name="Spilsberg B."/>
            <person name="Lagesen K."/>
            <person name="Aakesson C.P."/>
            <person name="Strom S."/>
            <person name="Manji F."/>
            <person name="Birkbeck T.H."/>
            <person name="Nilsen H.K."/>
        </authorList>
    </citation>
    <scope>NUCLEOTIDE SEQUENCE</scope>
    <source>
        <strain evidence="2">VIB1234</strain>
    </source>
</reference>
<dbReference type="InterPro" id="IPR029044">
    <property type="entry name" value="Nucleotide-diphossugar_trans"/>
</dbReference>
<protein>
    <submittedName>
        <fullName evidence="2">Glycosyltransferase family A protein</fullName>
        <ecNumber evidence="2">2.4.-.-</ecNumber>
    </submittedName>
</protein>
<proteinExistence type="predicted"/>
<accession>A0AAW8CS11</accession>
<name>A0AAW8CS11_9PAST</name>
<evidence type="ECO:0000313" key="3">
    <source>
        <dbReference type="Proteomes" id="UP001230466"/>
    </source>
</evidence>
<keyword evidence="2" id="KW-0808">Transferase</keyword>
<evidence type="ECO:0000259" key="1">
    <source>
        <dbReference type="Pfam" id="PF00535"/>
    </source>
</evidence>
<dbReference type="Pfam" id="PF00535">
    <property type="entry name" value="Glycos_transf_2"/>
    <property type="match status" value="1"/>
</dbReference>
<organism evidence="2 3">
    <name type="scientific">Pasteurella atlantica</name>
    <dbReference type="NCBI Taxonomy" id="2827233"/>
    <lineage>
        <taxon>Bacteria</taxon>
        <taxon>Pseudomonadati</taxon>
        <taxon>Pseudomonadota</taxon>
        <taxon>Gammaproteobacteria</taxon>
        <taxon>Pasteurellales</taxon>
        <taxon>Pasteurellaceae</taxon>
        <taxon>Pasteurella</taxon>
    </lineage>
</organism>
<dbReference type="RefSeq" id="WP_211599064.1">
    <property type="nucleotide sequence ID" value="NZ_JAGRQI010000021.1"/>
</dbReference>